<dbReference type="InterPro" id="IPR000352">
    <property type="entry name" value="Pep_chain_release_fac_I"/>
</dbReference>
<dbReference type="InterPro" id="IPR045853">
    <property type="entry name" value="Pep_chain_release_fac_I_sf"/>
</dbReference>
<protein>
    <submittedName>
        <fullName evidence="3">RF-1 domain-containing protein</fullName>
    </submittedName>
</protein>
<proteinExistence type="inferred from homology"/>
<reference evidence="3 4" key="1">
    <citation type="submission" date="2017-08" db="EMBL/GenBank/DDBJ databases">
        <authorList>
            <person name="de Groot N.N."/>
        </authorList>
    </citation>
    <scope>NUCLEOTIDE SEQUENCE [LARGE SCALE GENOMIC DNA]</scope>
    <source>
        <strain evidence="3 4">HM2</strain>
    </source>
</reference>
<dbReference type="GO" id="GO:0003747">
    <property type="term" value="F:translation release factor activity"/>
    <property type="evidence" value="ECO:0007669"/>
    <property type="project" value="InterPro"/>
</dbReference>
<evidence type="ECO:0000259" key="2">
    <source>
        <dbReference type="Pfam" id="PF00472"/>
    </source>
</evidence>
<gene>
    <name evidence="3" type="ORF">SAMN05661053_0786</name>
</gene>
<dbReference type="Gene3D" id="3.30.160.20">
    <property type="match status" value="1"/>
</dbReference>
<dbReference type="Proteomes" id="UP000255423">
    <property type="component" value="Unassembled WGS sequence"/>
</dbReference>
<evidence type="ECO:0000313" key="3">
    <source>
        <dbReference type="EMBL" id="SUQ19547.1"/>
    </source>
</evidence>
<dbReference type="RefSeq" id="WP_088659057.1">
    <property type="nucleotide sequence ID" value="NZ_UHJL01000001.1"/>
</dbReference>
<accession>A0A380RX28</accession>
<dbReference type="EMBL" id="UHJL01000001">
    <property type="protein sequence ID" value="SUQ19547.1"/>
    <property type="molecule type" value="Genomic_DNA"/>
</dbReference>
<dbReference type="Pfam" id="PF00472">
    <property type="entry name" value="RF-1"/>
    <property type="match status" value="1"/>
</dbReference>
<comment type="similarity">
    <text evidence="1">Belongs to the prokaryotic/mitochondrial release factor family.</text>
</comment>
<feature type="domain" description="Prokaryotic-type class I peptide chain release factors" evidence="2">
    <location>
        <begin position="21"/>
        <end position="81"/>
    </location>
</feature>
<name>A0A380RX28_FIBSU</name>
<evidence type="ECO:0000313" key="4">
    <source>
        <dbReference type="Proteomes" id="UP000255423"/>
    </source>
</evidence>
<dbReference type="SUPFAM" id="SSF75620">
    <property type="entry name" value="Release factor"/>
    <property type="match status" value="1"/>
</dbReference>
<evidence type="ECO:0000256" key="1">
    <source>
        <dbReference type="ARBA" id="ARBA00010835"/>
    </source>
</evidence>
<sequence length="163" mass="17970">MHRDTYLKMNLDELLRACSLKGYQGSGPGGQHRNKTNTGVHLSLQQYNLEIKSSESRSAKENKIHALHRMQMALALNVREEPPEVEMKFPGSNGHIQPSNPQFPLFVAHVFDIMATKNGDTKAAAAAFGLSPSALVKILRQDKACAAKLQGNRVENGKSKLHL</sequence>
<dbReference type="AlphaFoldDB" id="A0A380RX28"/>
<organism evidence="3 4">
    <name type="scientific">Fibrobacter succinogenes</name>
    <name type="common">Bacteroides succinogenes</name>
    <dbReference type="NCBI Taxonomy" id="833"/>
    <lineage>
        <taxon>Bacteria</taxon>
        <taxon>Pseudomonadati</taxon>
        <taxon>Fibrobacterota</taxon>
        <taxon>Fibrobacteria</taxon>
        <taxon>Fibrobacterales</taxon>
        <taxon>Fibrobacteraceae</taxon>
        <taxon>Fibrobacter</taxon>
    </lineage>
</organism>